<keyword evidence="4" id="KW-0808">Transferase</keyword>
<dbReference type="InterPro" id="IPR045971">
    <property type="entry name" value="DUF5927"/>
</dbReference>
<evidence type="ECO:0000256" key="2">
    <source>
        <dbReference type="ARBA" id="ARBA00004648"/>
    </source>
</evidence>
<dbReference type="Proteomes" id="UP000553766">
    <property type="component" value="Unassembled WGS sequence"/>
</dbReference>
<organism evidence="16 17">
    <name type="scientific">Rubricella aquisinus</name>
    <dbReference type="NCBI Taxonomy" id="2028108"/>
    <lineage>
        <taxon>Bacteria</taxon>
        <taxon>Pseudomonadati</taxon>
        <taxon>Pseudomonadota</taxon>
        <taxon>Alphaproteobacteria</taxon>
        <taxon>Rhodobacterales</taxon>
        <taxon>Paracoccaceae</taxon>
        <taxon>Rubricella</taxon>
    </lineage>
</organism>
<dbReference type="PANTHER" id="PTHR46025">
    <property type="entry name" value="XYLOSYLTRANSFERASE OXT"/>
    <property type="match status" value="1"/>
</dbReference>
<evidence type="ECO:0000256" key="6">
    <source>
        <dbReference type="ARBA" id="ARBA00022723"/>
    </source>
</evidence>
<keyword evidence="9" id="KW-1133">Transmembrane helix</keyword>
<feature type="domain" description="DUF5927" evidence="15">
    <location>
        <begin position="266"/>
        <end position="507"/>
    </location>
</feature>
<gene>
    <name evidence="16" type="ORF">FHS89_000394</name>
</gene>
<evidence type="ECO:0000256" key="5">
    <source>
        <dbReference type="ARBA" id="ARBA00022692"/>
    </source>
</evidence>
<evidence type="ECO:0000259" key="15">
    <source>
        <dbReference type="Pfam" id="PF19349"/>
    </source>
</evidence>
<evidence type="ECO:0000313" key="16">
    <source>
        <dbReference type="EMBL" id="MBB5514396.1"/>
    </source>
</evidence>
<evidence type="ECO:0000256" key="10">
    <source>
        <dbReference type="ARBA" id="ARBA00023034"/>
    </source>
</evidence>
<evidence type="ECO:0000256" key="9">
    <source>
        <dbReference type="ARBA" id="ARBA00022989"/>
    </source>
</evidence>
<dbReference type="GO" id="GO:0016020">
    <property type="term" value="C:membrane"/>
    <property type="evidence" value="ECO:0007669"/>
    <property type="project" value="InterPro"/>
</dbReference>
<dbReference type="AlphaFoldDB" id="A0A840WXJ3"/>
<dbReference type="RefSeq" id="WP_184007917.1">
    <property type="nucleotide sequence ID" value="NZ_JACIJS010000001.1"/>
</dbReference>
<dbReference type="GO" id="GO:0015012">
    <property type="term" value="P:heparan sulfate proteoglycan biosynthetic process"/>
    <property type="evidence" value="ECO:0007669"/>
    <property type="project" value="TreeGrafter"/>
</dbReference>
<evidence type="ECO:0000256" key="11">
    <source>
        <dbReference type="ARBA" id="ARBA00023136"/>
    </source>
</evidence>
<dbReference type="Pfam" id="PF19349">
    <property type="entry name" value="DUF5927"/>
    <property type="match status" value="1"/>
</dbReference>
<keyword evidence="8" id="KW-0735">Signal-anchor</keyword>
<dbReference type="PANTHER" id="PTHR46025:SF3">
    <property type="entry name" value="XYLOSYLTRANSFERASE OXT"/>
    <property type="match status" value="1"/>
</dbReference>
<dbReference type="GO" id="GO:0046872">
    <property type="term" value="F:metal ion binding"/>
    <property type="evidence" value="ECO:0007669"/>
    <property type="project" value="UniProtKB-KW"/>
</dbReference>
<evidence type="ECO:0000256" key="12">
    <source>
        <dbReference type="ARBA" id="ARBA00023157"/>
    </source>
</evidence>
<dbReference type="GO" id="GO:0050650">
    <property type="term" value="P:chondroitin sulfate proteoglycan biosynthetic process"/>
    <property type="evidence" value="ECO:0007669"/>
    <property type="project" value="TreeGrafter"/>
</dbReference>
<dbReference type="InterPro" id="IPR003406">
    <property type="entry name" value="Glyco_trans_14"/>
</dbReference>
<dbReference type="GO" id="GO:0030158">
    <property type="term" value="F:protein xylosyltransferase activity"/>
    <property type="evidence" value="ECO:0007669"/>
    <property type="project" value="InterPro"/>
</dbReference>
<keyword evidence="6" id="KW-0479">Metal-binding</keyword>
<keyword evidence="17" id="KW-1185">Reference proteome</keyword>
<keyword evidence="5" id="KW-0812">Transmembrane</keyword>
<evidence type="ECO:0000256" key="4">
    <source>
        <dbReference type="ARBA" id="ARBA00022679"/>
    </source>
</evidence>
<evidence type="ECO:0000256" key="7">
    <source>
        <dbReference type="ARBA" id="ARBA00022824"/>
    </source>
</evidence>
<evidence type="ECO:0000256" key="14">
    <source>
        <dbReference type="ARBA" id="ARBA00042865"/>
    </source>
</evidence>
<dbReference type="Pfam" id="PF02485">
    <property type="entry name" value="Branch"/>
    <property type="match status" value="1"/>
</dbReference>
<protein>
    <recommendedName>
        <fullName evidence="14">Peptide O-xylosyltransferase</fullName>
    </recommendedName>
</protein>
<evidence type="ECO:0000256" key="1">
    <source>
        <dbReference type="ARBA" id="ARBA00004323"/>
    </source>
</evidence>
<keyword evidence="12" id="KW-1015">Disulfide bond</keyword>
<reference evidence="16 17" key="1">
    <citation type="submission" date="2020-08" db="EMBL/GenBank/DDBJ databases">
        <title>Genomic Encyclopedia of Type Strains, Phase IV (KMG-IV): sequencing the most valuable type-strain genomes for metagenomic binning, comparative biology and taxonomic classification.</title>
        <authorList>
            <person name="Goeker M."/>
        </authorList>
    </citation>
    <scope>NUCLEOTIDE SEQUENCE [LARGE SCALE GENOMIC DNA]</scope>
    <source>
        <strain evidence="16 17">DSM 103377</strain>
    </source>
</reference>
<keyword evidence="10" id="KW-0333">Golgi apparatus</keyword>
<dbReference type="EMBL" id="JACIJS010000001">
    <property type="protein sequence ID" value="MBB5514396.1"/>
    <property type="molecule type" value="Genomic_DNA"/>
</dbReference>
<proteinExistence type="predicted"/>
<evidence type="ECO:0000256" key="3">
    <source>
        <dbReference type="ARBA" id="ARBA00022676"/>
    </source>
</evidence>
<accession>A0A840WXJ3</accession>
<name>A0A840WXJ3_9RHOB</name>
<keyword evidence="7" id="KW-0256">Endoplasmic reticulum</keyword>
<evidence type="ECO:0000256" key="8">
    <source>
        <dbReference type="ARBA" id="ARBA00022968"/>
    </source>
</evidence>
<keyword evidence="3" id="KW-0328">Glycosyltransferase</keyword>
<comment type="caution">
    <text evidence="16">The sequence shown here is derived from an EMBL/GenBank/DDBJ whole genome shotgun (WGS) entry which is preliminary data.</text>
</comment>
<comment type="subcellular location">
    <subcellularLocation>
        <location evidence="2">Endoplasmic reticulum membrane</location>
        <topology evidence="2">Single-pass type II membrane protein</topology>
    </subcellularLocation>
    <subcellularLocation>
        <location evidence="1">Golgi apparatus membrane</location>
        <topology evidence="1">Single-pass type II membrane protein</topology>
    </subcellularLocation>
</comment>
<keyword evidence="13" id="KW-0325">Glycoprotein</keyword>
<keyword evidence="11" id="KW-0472">Membrane</keyword>
<evidence type="ECO:0000256" key="13">
    <source>
        <dbReference type="ARBA" id="ARBA00023180"/>
    </source>
</evidence>
<dbReference type="InterPro" id="IPR043538">
    <property type="entry name" value="XYLT"/>
</dbReference>
<evidence type="ECO:0000313" key="17">
    <source>
        <dbReference type="Proteomes" id="UP000553766"/>
    </source>
</evidence>
<sequence>MTVGICILAHSHLYRVEQLVHHFAARDFRVAVHVDSATDQDEFDTFAAAVSDLPNVVLAPRQRCEWGTFALHAAALDTAEVLIDRFPEVSHVSLISGSCLPMRPVEELQAFLAKHPNTDFVESKRLGQDRWVQEGLEEERFTLYHPFKWRRQRLAFDLSVELQRKLRVKRRVPEGLELAMGSQWWTLTRRTLRRIINDPRRAEWERFFKRAWIVDEAYVQTMVRRHSLDWQDVSLTLTEFDPQGKPFTFYDDHSQILAKTNKFFARKIWHGANALYNRYLFGAEPLAAARRQDAIPEVAAMVETGRERRCRGRAGLLSQSRFPCRGFEDQHATPNRYLVLNGYDFVFGGMEQWLHARGVDYAHGRLFRQGRVEFAHDRSVMPGALTADPRVRDWHPVQFLTNLLYQGRDGFHSFQFTASDNRPVSKFILKDPNAVIFSISGAWMLDLLPSMGEEQDAFRRRAQHLQRVEQKFEQALTAETTRASVYQFTLEDVLAAPAVAAHAIETMLPATEKVVSMMNATPQVHGNLKIDALRDRLHSAGIATDSFNVLPSRVAKSQQIMPRVLREMGK</sequence>